<sequence length="132" mass="15196">MSNDHLQSVLAQTAEERFEYFLDAVGEEREIWILINSDEHFLKLHGEEDGGFEYLPIWPSSDFAEHYSQNCAEDSNELTPKSIPLPQFLNRWLPGLNKDGIEVGVFPGADNSVWISEPKDLEQDLRDELARF</sequence>
<evidence type="ECO:0000313" key="1">
    <source>
        <dbReference type="EMBL" id="AQQ68450.1"/>
    </source>
</evidence>
<evidence type="ECO:0000313" key="2">
    <source>
        <dbReference type="Proteomes" id="UP000188219"/>
    </source>
</evidence>
<gene>
    <name evidence="1" type="ORF">Mag101_13020</name>
</gene>
<accession>A0A1Q2M749</accession>
<dbReference type="OrthoDB" id="2936081at2"/>
<evidence type="ECO:0008006" key="3">
    <source>
        <dbReference type="Google" id="ProtNLM"/>
    </source>
</evidence>
<dbReference type="Pfam" id="PF11042">
    <property type="entry name" value="DUF2750"/>
    <property type="match status" value="1"/>
</dbReference>
<organism evidence="1 2">
    <name type="scientific">Microbulbifer agarilyticus</name>
    <dbReference type="NCBI Taxonomy" id="260552"/>
    <lineage>
        <taxon>Bacteria</taxon>
        <taxon>Pseudomonadati</taxon>
        <taxon>Pseudomonadota</taxon>
        <taxon>Gammaproteobacteria</taxon>
        <taxon>Cellvibrionales</taxon>
        <taxon>Microbulbiferaceae</taxon>
        <taxon>Microbulbifer</taxon>
    </lineage>
</organism>
<dbReference type="AlphaFoldDB" id="A0A1Q2M749"/>
<dbReference type="Proteomes" id="UP000188219">
    <property type="component" value="Chromosome"/>
</dbReference>
<reference evidence="1" key="1">
    <citation type="submission" date="2017-02" db="EMBL/GenBank/DDBJ databases">
        <title>Genome of Microbulbifer agarilyticus GP101.</title>
        <authorList>
            <person name="Jung J."/>
            <person name="Bae S.S."/>
            <person name="Baek K."/>
        </authorList>
    </citation>
    <scope>NUCLEOTIDE SEQUENCE [LARGE SCALE GENOMIC DNA]</scope>
    <source>
        <strain evidence="1">GP101</strain>
    </source>
</reference>
<dbReference type="STRING" id="260552.Mag101_13020"/>
<dbReference type="KEGG" id="maga:Mag101_13020"/>
<keyword evidence="2" id="KW-1185">Reference proteome</keyword>
<protein>
    <recommendedName>
        <fullName evidence="3">DUF2750 domain-containing protein</fullName>
    </recommendedName>
</protein>
<name>A0A1Q2M749_9GAMM</name>
<dbReference type="RefSeq" id="WP_077405751.1">
    <property type="nucleotide sequence ID" value="NZ_CP019650.1"/>
</dbReference>
<dbReference type="EMBL" id="CP019650">
    <property type="protein sequence ID" value="AQQ68450.1"/>
    <property type="molecule type" value="Genomic_DNA"/>
</dbReference>
<dbReference type="InterPro" id="IPR021284">
    <property type="entry name" value="DUF2750"/>
</dbReference>
<proteinExistence type="predicted"/>
<dbReference type="eggNOG" id="ENOG5032XJW">
    <property type="taxonomic scope" value="Bacteria"/>
</dbReference>